<feature type="transmembrane region" description="Helical" evidence="9">
    <location>
        <begin position="73"/>
        <end position="94"/>
    </location>
</feature>
<dbReference type="Gene3D" id="3.90.550.10">
    <property type="entry name" value="Spore Coat Polysaccharide Biosynthesis Protein SpsA, Chain A"/>
    <property type="match status" value="1"/>
</dbReference>
<evidence type="ECO:0000256" key="8">
    <source>
        <dbReference type="ARBA" id="ARBA00023136"/>
    </source>
</evidence>
<dbReference type="SUPFAM" id="SSF53448">
    <property type="entry name" value="Nucleotide-diphospho-sugar transferases"/>
    <property type="match status" value="1"/>
</dbReference>
<evidence type="ECO:0000256" key="1">
    <source>
        <dbReference type="ARBA" id="ARBA00004141"/>
    </source>
</evidence>
<dbReference type="EMBL" id="JARFYM010000026">
    <property type="protein sequence ID" value="MDL2402179.1"/>
    <property type="molecule type" value="Genomic_DNA"/>
</dbReference>
<dbReference type="Pfam" id="PF13506">
    <property type="entry name" value="Glyco_transf_21"/>
    <property type="match status" value="1"/>
</dbReference>
<evidence type="ECO:0000256" key="5">
    <source>
        <dbReference type="ARBA" id="ARBA00022679"/>
    </source>
</evidence>
<evidence type="ECO:0000256" key="9">
    <source>
        <dbReference type="SAM" id="Phobius"/>
    </source>
</evidence>
<feature type="transmembrane region" description="Helical" evidence="9">
    <location>
        <begin position="400"/>
        <end position="419"/>
    </location>
</feature>
<reference evidence="10" key="1">
    <citation type="submission" date="2023-06" db="EMBL/GenBank/DDBJ databases">
        <title>Phylogenetic Diversity of Rhizobium strains.</title>
        <authorList>
            <person name="Moura F.T."/>
            <person name="Helene L.C.F."/>
            <person name="Hungria M."/>
        </authorList>
    </citation>
    <scope>NUCLEOTIDE SEQUENCE</scope>
    <source>
        <strain evidence="10">CCGE526</strain>
    </source>
</reference>
<keyword evidence="7 9" id="KW-1133">Transmembrane helix</keyword>
<keyword evidence="4" id="KW-0328">Glycosyltransferase</keyword>
<feature type="transmembrane region" description="Helical" evidence="9">
    <location>
        <begin position="41"/>
        <end position="61"/>
    </location>
</feature>
<protein>
    <submittedName>
        <fullName evidence="10">Glycosyltransferase family 2 protein</fullName>
    </submittedName>
</protein>
<evidence type="ECO:0000256" key="4">
    <source>
        <dbReference type="ARBA" id="ARBA00022676"/>
    </source>
</evidence>
<dbReference type="InterPro" id="IPR025993">
    <property type="entry name" value="Ceramide_glucosylTrfase"/>
</dbReference>
<dbReference type="RefSeq" id="WP_285871531.1">
    <property type="nucleotide sequence ID" value="NZ_JARFYM010000026.1"/>
</dbReference>
<dbReference type="PANTHER" id="PTHR43867:SF2">
    <property type="entry name" value="CELLULOSE SYNTHASE CATALYTIC SUBUNIT A [UDP-FORMING]"/>
    <property type="match status" value="1"/>
</dbReference>
<proteinExistence type="predicted"/>
<evidence type="ECO:0000256" key="6">
    <source>
        <dbReference type="ARBA" id="ARBA00022692"/>
    </source>
</evidence>
<keyword evidence="6 9" id="KW-0812">Transmembrane</keyword>
<comment type="pathway">
    <text evidence="3">Sphingolipid metabolism.</text>
</comment>
<comment type="subcellular location">
    <subcellularLocation>
        <location evidence="1">Membrane</location>
        <topology evidence="1">Multi-pass membrane protein</topology>
    </subcellularLocation>
</comment>
<dbReference type="InterPro" id="IPR029044">
    <property type="entry name" value="Nucleotide-diphossugar_trans"/>
</dbReference>
<gene>
    <name evidence="10" type="ORF">PY649_25055</name>
</gene>
<keyword evidence="8 9" id="KW-0472">Membrane</keyword>
<feature type="transmembrane region" description="Helical" evidence="9">
    <location>
        <begin position="510"/>
        <end position="531"/>
    </location>
</feature>
<feature type="transmembrane region" description="Helical" evidence="9">
    <location>
        <begin position="485"/>
        <end position="504"/>
    </location>
</feature>
<comment type="caution">
    <text evidence="10">The sequence shown here is derived from an EMBL/GenBank/DDBJ whole genome shotgun (WGS) entry which is preliminary data.</text>
</comment>
<dbReference type="InterPro" id="IPR050321">
    <property type="entry name" value="Glycosyltr_2/OpgH_subfam"/>
</dbReference>
<accession>A0ABT7K0P6</accession>
<keyword evidence="11" id="KW-1185">Reference proteome</keyword>
<name>A0ABT7K0P6_9HYPH</name>
<sequence length="541" mass="59233">MSKVRAAKAAAIGINAMRQPSVKPADIGPATERVFEGRARFANLIGIALWTATMTFFWLWWLRGDHIIGWPSYLLVTLLLVWITGLPAYFIFIIHDARRMPQGGGPLPAGRIALVVTRACHEPLSVVQATLQAALDQVGCDFDVWLIGANPDLEMMKWCMEHGVFTSTAPKGVEASSPCREAILTSFYDRFGYERYDFVAQLDADHLPDKTYLREMIRPFRDPGVGYVSAPDISDVNVASSWAARGRLFAEAGIRGLLQAGYNNGWAPLCTGAHRAARTAALKEIGGLKPEREGGRSTTLAMNAGGWRGVHALDAIAHGNGSATFADLMAQEFDQSRNRVTALLQYSRPYLPKLPGWLKFQFLFSQLWYPLFSLSLAVIFTLPIMALLTGHSFVDVTYPAFLLHFLPIVGALIALAFIWRATGTFRPADAKIVNWENTAFLLLRWPWSLIGTAAAIRDYLTHASSGVRVTRTETAAAQALPLRVVAPYIVISLASALAMAFAVAPEAAPGLFVFATINAVIYAALIVLITVRHAMESTVSR</sequence>
<evidence type="ECO:0000256" key="2">
    <source>
        <dbReference type="ARBA" id="ARBA00004760"/>
    </source>
</evidence>
<evidence type="ECO:0000256" key="7">
    <source>
        <dbReference type="ARBA" id="ARBA00022989"/>
    </source>
</evidence>
<evidence type="ECO:0000313" key="11">
    <source>
        <dbReference type="Proteomes" id="UP001172645"/>
    </source>
</evidence>
<dbReference type="PANTHER" id="PTHR43867">
    <property type="entry name" value="CELLULOSE SYNTHASE CATALYTIC SUBUNIT A [UDP-FORMING]"/>
    <property type="match status" value="1"/>
</dbReference>
<dbReference type="Proteomes" id="UP001172645">
    <property type="component" value="Unassembled WGS sequence"/>
</dbReference>
<evidence type="ECO:0000256" key="3">
    <source>
        <dbReference type="ARBA" id="ARBA00004991"/>
    </source>
</evidence>
<evidence type="ECO:0000313" key="10">
    <source>
        <dbReference type="EMBL" id="MDL2402179.1"/>
    </source>
</evidence>
<organism evidence="10 11">
    <name type="scientific">Rhizobium mayense</name>
    <dbReference type="NCBI Taxonomy" id="1312184"/>
    <lineage>
        <taxon>Bacteria</taxon>
        <taxon>Pseudomonadati</taxon>
        <taxon>Pseudomonadota</taxon>
        <taxon>Alphaproteobacteria</taxon>
        <taxon>Hyphomicrobiales</taxon>
        <taxon>Rhizobiaceae</taxon>
        <taxon>Rhizobium/Agrobacterium group</taxon>
        <taxon>Rhizobium</taxon>
    </lineage>
</organism>
<comment type="pathway">
    <text evidence="2">Lipid metabolism; sphingolipid metabolism.</text>
</comment>
<keyword evidence="5" id="KW-0808">Transferase</keyword>
<feature type="transmembrane region" description="Helical" evidence="9">
    <location>
        <begin position="367"/>
        <end position="388"/>
    </location>
</feature>